<dbReference type="Gene3D" id="3.10.180.10">
    <property type="entry name" value="2,3-Dihydroxybiphenyl 1,2-Dioxygenase, domain 1"/>
    <property type="match status" value="1"/>
</dbReference>
<reference evidence="2 3" key="1">
    <citation type="submission" date="2020-08" db="EMBL/GenBank/DDBJ databases">
        <title>Genomic Encyclopedia of Type Strains, Phase IV (KMG-IV): sequencing the most valuable type-strain genomes for metagenomic binning, comparative biology and taxonomic classification.</title>
        <authorList>
            <person name="Goeker M."/>
        </authorList>
    </citation>
    <scope>NUCLEOTIDE SEQUENCE [LARGE SCALE GENOMIC DNA]</scope>
    <source>
        <strain evidence="2 3">DSM 19612</strain>
    </source>
</reference>
<feature type="domain" description="Glyoxalase-like" evidence="1">
    <location>
        <begin position="4"/>
        <end position="184"/>
    </location>
</feature>
<protein>
    <recommendedName>
        <fullName evidence="1">Glyoxalase-like domain-containing protein</fullName>
    </recommendedName>
</protein>
<gene>
    <name evidence="2" type="ORF">HNQ94_002611</name>
</gene>
<accession>A0A841Q6X0</accession>
<dbReference type="Proteomes" id="UP000581688">
    <property type="component" value="Unassembled WGS sequence"/>
</dbReference>
<dbReference type="AlphaFoldDB" id="A0A841Q6X0"/>
<evidence type="ECO:0000259" key="1">
    <source>
        <dbReference type="Pfam" id="PF13468"/>
    </source>
</evidence>
<evidence type="ECO:0000313" key="3">
    <source>
        <dbReference type="Proteomes" id="UP000581688"/>
    </source>
</evidence>
<sequence>MIAFDHLVIFSHSIEEAQSKFADNHTINIVKGGHHELWGTYNYLAYMRNNSYIEWLGIENEEIAVQSDNPLIKHTAFAHSKNMGGPIQFALRTSEMDTIIQGLDERNIPYTGPFPGSRRRPDGSVLKWRMLFPAYKIETELLPFLIEWEGEGNIPSQNFLNDIPFTSISLGVTQLEKEVKRMQEIYQLEAPTVFKENNYHIAEWELENGKMKVVQGLNKKIEATFDQLHF</sequence>
<proteinExistence type="predicted"/>
<dbReference type="EMBL" id="JACHGH010000007">
    <property type="protein sequence ID" value="MBB6454160.1"/>
    <property type="molecule type" value="Genomic_DNA"/>
</dbReference>
<dbReference type="InterPro" id="IPR025870">
    <property type="entry name" value="Glyoxalase-like_dom"/>
</dbReference>
<organism evidence="2 3">
    <name type="scientific">Salirhabdus euzebyi</name>
    <dbReference type="NCBI Taxonomy" id="394506"/>
    <lineage>
        <taxon>Bacteria</taxon>
        <taxon>Bacillati</taxon>
        <taxon>Bacillota</taxon>
        <taxon>Bacilli</taxon>
        <taxon>Bacillales</taxon>
        <taxon>Bacillaceae</taxon>
        <taxon>Salirhabdus</taxon>
    </lineage>
</organism>
<dbReference type="PANTHER" id="PTHR40265">
    <property type="entry name" value="BLL2707 PROTEIN"/>
    <property type="match status" value="1"/>
</dbReference>
<dbReference type="Pfam" id="PF13468">
    <property type="entry name" value="Glyoxalase_3"/>
    <property type="match status" value="1"/>
</dbReference>
<comment type="caution">
    <text evidence="2">The sequence shown here is derived from an EMBL/GenBank/DDBJ whole genome shotgun (WGS) entry which is preliminary data.</text>
</comment>
<keyword evidence="3" id="KW-1185">Reference proteome</keyword>
<dbReference type="InterPro" id="IPR029068">
    <property type="entry name" value="Glyas_Bleomycin-R_OHBP_Dase"/>
</dbReference>
<name>A0A841Q6X0_9BACI</name>
<evidence type="ECO:0000313" key="2">
    <source>
        <dbReference type="EMBL" id="MBB6454160.1"/>
    </source>
</evidence>
<dbReference type="PANTHER" id="PTHR40265:SF1">
    <property type="entry name" value="GLYOXALASE-LIKE DOMAIN-CONTAINING PROTEIN"/>
    <property type="match status" value="1"/>
</dbReference>
<dbReference type="RefSeq" id="WP_174496746.1">
    <property type="nucleotide sequence ID" value="NZ_CADDWK010000009.1"/>
</dbReference>